<dbReference type="RefSeq" id="WP_106024833.1">
    <property type="nucleotide sequence ID" value="NZ_PVXN01000069.1"/>
</dbReference>
<evidence type="ECO:0000313" key="2">
    <source>
        <dbReference type="EMBL" id="PRR68781.1"/>
    </source>
</evidence>
<dbReference type="AlphaFoldDB" id="A0A2T0AK22"/>
<name>A0A2T0AK22_9CLOT</name>
<keyword evidence="3" id="KW-1185">Reference proteome</keyword>
<gene>
    <name evidence="2" type="ORF">CPAL_26800</name>
</gene>
<dbReference type="Proteomes" id="UP000239614">
    <property type="component" value="Unassembled WGS sequence"/>
</dbReference>
<reference evidence="2 3" key="1">
    <citation type="submission" date="2018-03" db="EMBL/GenBank/DDBJ databases">
        <title>Genome sequence of Clostridium thermopalmarium DSM 5974.</title>
        <authorList>
            <person name="Poehlein A."/>
            <person name="Daniel R."/>
        </authorList>
    </citation>
    <scope>NUCLEOTIDE SEQUENCE [LARGE SCALE GENOMIC DNA]</scope>
    <source>
        <strain evidence="2 3">DSM 5974</strain>
    </source>
</reference>
<accession>A0A2T0AK22</accession>
<sequence length="85" mass="10103">MFNSYNNLYYGFWDNYWRSYRINSEAAIQIALQRVPGQVIKVELDYENGILVYEIDIRTSLGVYEVHVDAITGRILKVERDFDFD</sequence>
<feature type="domain" description="PepSY" evidence="1">
    <location>
        <begin position="21"/>
        <end position="79"/>
    </location>
</feature>
<dbReference type="Pfam" id="PF03413">
    <property type="entry name" value="PepSY"/>
    <property type="match status" value="1"/>
</dbReference>
<comment type="caution">
    <text evidence="2">The sequence shown here is derived from an EMBL/GenBank/DDBJ whole genome shotgun (WGS) entry which is preliminary data.</text>
</comment>
<proteinExistence type="predicted"/>
<dbReference type="InterPro" id="IPR025711">
    <property type="entry name" value="PepSY"/>
</dbReference>
<dbReference type="Gene3D" id="3.10.450.40">
    <property type="match status" value="1"/>
</dbReference>
<evidence type="ECO:0000313" key="3">
    <source>
        <dbReference type="Proteomes" id="UP000239614"/>
    </source>
</evidence>
<evidence type="ECO:0000259" key="1">
    <source>
        <dbReference type="Pfam" id="PF03413"/>
    </source>
</evidence>
<protein>
    <submittedName>
        <fullName evidence="2">Peptidase propeptide and YPEB domain protein</fullName>
    </submittedName>
</protein>
<dbReference type="OrthoDB" id="1919149at2"/>
<dbReference type="EMBL" id="PVXN01000069">
    <property type="protein sequence ID" value="PRR68781.1"/>
    <property type="molecule type" value="Genomic_DNA"/>
</dbReference>
<organism evidence="2 3">
    <name type="scientific">Clostridium thermopalmarium DSM 5974</name>
    <dbReference type="NCBI Taxonomy" id="1121340"/>
    <lineage>
        <taxon>Bacteria</taxon>
        <taxon>Bacillati</taxon>
        <taxon>Bacillota</taxon>
        <taxon>Clostridia</taxon>
        <taxon>Eubacteriales</taxon>
        <taxon>Clostridiaceae</taxon>
        <taxon>Clostridium</taxon>
    </lineage>
</organism>